<accession>A0D8I2</accession>
<proteinExistence type="inferred from homology"/>
<dbReference type="GO" id="GO:0004531">
    <property type="term" value="F:deoxyribonuclease II activity"/>
    <property type="evidence" value="ECO:0000318"/>
    <property type="project" value="GO_Central"/>
</dbReference>
<name>A0D8I2_PARTE</name>
<dbReference type="eggNOG" id="KOG3825">
    <property type="taxonomic scope" value="Eukaryota"/>
</dbReference>
<evidence type="ECO:0000256" key="4">
    <source>
        <dbReference type="SAM" id="SignalP"/>
    </source>
</evidence>
<sequence length="468" mass="54285">MQMIQQCLVFLSLLLIALSQDCLDQDGNAVDWWFILKMPGSRKFGWSGLDYFYCDSVNDCDEFDLQQDDLDSEDSPLIRTIRPINFKEKDVLSLLWSDQPNDSLDYPNNAHSKGIMRASLNGNNKAFIISHSTPRFPKLNSEGEIDDTVEDNFHRNGQHFMCLSTTTSDIDEYLAKLYIEAEISIYQHSSTPDKASKFREFRNLVDLWATRKSSKRTSGSSVYTKSRELKKQMTFETRGGQTFEIFSKNENYRKDFYANVVAPYLKQDFVLESWVRQYKVKGLQEADCDNRYKTLSNEVVKFTGYQDDELIEFEYRYTKDHSKYGITLPRDSASAGASFITNTQHTLKGQIFASNQHSRKREEQVFIGGDDETMDDGKLLGRKRNRDEDSEEPTSRKRKREDGKTSSKKPKVIHEKYVCISDLNRQPSQWERGGLVYCFYNEGLWTVIKEAFIGIQECEEEDELEIDG</sequence>
<dbReference type="STRING" id="5888.A0D8I2"/>
<reference evidence="5 6" key="1">
    <citation type="journal article" date="2006" name="Nature">
        <title>Global trends of whole-genome duplications revealed by the ciliate Paramecium tetraurelia.</title>
        <authorList>
            <consortium name="Genoscope"/>
            <person name="Aury J.-M."/>
            <person name="Jaillon O."/>
            <person name="Duret L."/>
            <person name="Noel B."/>
            <person name="Jubin C."/>
            <person name="Porcel B.M."/>
            <person name="Segurens B."/>
            <person name="Daubin V."/>
            <person name="Anthouard V."/>
            <person name="Aiach N."/>
            <person name="Arnaiz O."/>
            <person name="Billaut A."/>
            <person name="Beisson J."/>
            <person name="Blanc I."/>
            <person name="Bouhouche K."/>
            <person name="Camara F."/>
            <person name="Duharcourt S."/>
            <person name="Guigo R."/>
            <person name="Gogendeau D."/>
            <person name="Katinka M."/>
            <person name="Keller A.-M."/>
            <person name="Kissmehl R."/>
            <person name="Klotz C."/>
            <person name="Koll F."/>
            <person name="Le Moue A."/>
            <person name="Lepere C."/>
            <person name="Malinsky S."/>
            <person name="Nowacki M."/>
            <person name="Nowak J.K."/>
            <person name="Plattner H."/>
            <person name="Poulain J."/>
            <person name="Ruiz F."/>
            <person name="Serrano V."/>
            <person name="Zagulski M."/>
            <person name="Dessen P."/>
            <person name="Betermier M."/>
            <person name="Weissenbach J."/>
            <person name="Scarpelli C."/>
            <person name="Schachter V."/>
            <person name="Sperling L."/>
            <person name="Meyer E."/>
            <person name="Cohen J."/>
            <person name="Wincker P."/>
        </authorList>
    </citation>
    <scope>NUCLEOTIDE SEQUENCE [LARGE SCALE GENOMIC DNA]</scope>
    <source>
        <strain evidence="5 6">Stock d4-2</strain>
    </source>
</reference>
<gene>
    <name evidence="5" type="ORF">GSPATT00014295001</name>
</gene>
<dbReference type="Proteomes" id="UP000000600">
    <property type="component" value="Unassembled WGS sequence"/>
</dbReference>
<keyword evidence="4" id="KW-0732">Signal</keyword>
<feature type="signal peptide" evidence="4">
    <location>
        <begin position="1"/>
        <end position="19"/>
    </location>
</feature>
<dbReference type="PANTHER" id="PTHR10858">
    <property type="entry name" value="DEOXYRIBONUCLEASE II"/>
    <property type="match status" value="1"/>
</dbReference>
<evidence type="ECO:0000313" key="6">
    <source>
        <dbReference type="Proteomes" id="UP000000600"/>
    </source>
</evidence>
<keyword evidence="2" id="KW-0378">Hydrolase</keyword>
<dbReference type="CDD" id="cd09120">
    <property type="entry name" value="PLDc_DNaseII_1"/>
    <property type="match status" value="1"/>
</dbReference>
<dbReference type="OMA" id="DNTEDHS"/>
<dbReference type="AlphaFoldDB" id="A0D8I2"/>
<dbReference type="GO" id="GO:0006309">
    <property type="term" value="P:apoptotic DNA fragmentation"/>
    <property type="evidence" value="ECO:0000318"/>
    <property type="project" value="GO_Central"/>
</dbReference>
<dbReference type="Pfam" id="PF03265">
    <property type="entry name" value="DNase_II"/>
    <property type="match status" value="2"/>
</dbReference>
<comment type="similarity">
    <text evidence="1">Belongs to the DNase II family.</text>
</comment>
<evidence type="ECO:0000256" key="1">
    <source>
        <dbReference type="ARBA" id="ARBA00007527"/>
    </source>
</evidence>
<dbReference type="HOGENOM" id="CLU_053867_0_0_1"/>
<evidence type="ECO:0000313" key="5">
    <source>
        <dbReference type="EMBL" id="CAK79349.1"/>
    </source>
</evidence>
<dbReference type="InParanoid" id="A0D8I2"/>
<dbReference type="EMBL" id="CT868330">
    <property type="protein sequence ID" value="CAK79349.1"/>
    <property type="molecule type" value="Genomic_DNA"/>
</dbReference>
<dbReference type="RefSeq" id="XP_001446746.1">
    <property type="nucleotide sequence ID" value="XM_001446709.1"/>
</dbReference>
<evidence type="ECO:0000256" key="3">
    <source>
        <dbReference type="SAM" id="MobiDB-lite"/>
    </source>
</evidence>
<protein>
    <submittedName>
        <fullName evidence="5">Uncharacterized protein</fullName>
    </submittedName>
</protein>
<dbReference type="OrthoDB" id="10261598at2759"/>
<dbReference type="KEGG" id="ptm:GSPATT00014295001"/>
<organism evidence="5 6">
    <name type="scientific">Paramecium tetraurelia</name>
    <dbReference type="NCBI Taxonomy" id="5888"/>
    <lineage>
        <taxon>Eukaryota</taxon>
        <taxon>Sar</taxon>
        <taxon>Alveolata</taxon>
        <taxon>Ciliophora</taxon>
        <taxon>Intramacronucleata</taxon>
        <taxon>Oligohymenophorea</taxon>
        <taxon>Peniculida</taxon>
        <taxon>Parameciidae</taxon>
        <taxon>Paramecium</taxon>
    </lineage>
</organism>
<keyword evidence="6" id="KW-1185">Reference proteome</keyword>
<feature type="chain" id="PRO_5002623647" evidence="4">
    <location>
        <begin position="20"/>
        <end position="468"/>
    </location>
</feature>
<dbReference type="PANTHER" id="PTHR10858:SF23">
    <property type="entry name" value="DEOXYRIBONUCLEASE II"/>
    <property type="match status" value="1"/>
</dbReference>
<dbReference type="GeneID" id="5032530"/>
<evidence type="ECO:0000256" key="2">
    <source>
        <dbReference type="ARBA" id="ARBA00022801"/>
    </source>
</evidence>
<dbReference type="InterPro" id="IPR004947">
    <property type="entry name" value="DNase_II"/>
</dbReference>
<feature type="region of interest" description="Disordered" evidence="3">
    <location>
        <begin position="351"/>
        <end position="409"/>
    </location>
</feature>